<protein>
    <submittedName>
        <fullName evidence="1">Uncharacterized protein</fullName>
    </submittedName>
</protein>
<gene>
    <name evidence="1" type="ORF">M8C21_026144</name>
</gene>
<dbReference type="Proteomes" id="UP001206925">
    <property type="component" value="Unassembled WGS sequence"/>
</dbReference>
<dbReference type="EMBL" id="JAMZMK010000421">
    <property type="protein sequence ID" value="KAI7756378.1"/>
    <property type="molecule type" value="Genomic_DNA"/>
</dbReference>
<dbReference type="AlphaFoldDB" id="A0AAD5D9H2"/>
<evidence type="ECO:0000313" key="1">
    <source>
        <dbReference type="EMBL" id="KAI7756378.1"/>
    </source>
</evidence>
<accession>A0AAD5D9H2</accession>
<reference evidence="1" key="1">
    <citation type="submission" date="2022-06" db="EMBL/GenBank/DDBJ databases">
        <title>Uncovering the hologenomic basis of an extraordinary plant invasion.</title>
        <authorList>
            <person name="Bieker V.C."/>
            <person name="Martin M.D."/>
            <person name="Gilbert T."/>
            <person name="Hodgins K."/>
            <person name="Battlay P."/>
            <person name="Petersen B."/>
            <person name="Wilson J."/>
        </authorList>
    </citation>
    <scope>NUCLEOTIDE SEQUENCE</scope>
    <source>
        <strain evidence="1">AA19_3_7</strain>
        <tissue evidence="1">Leaf</tissue>
    </source>
</reference>
<name>A0AAD5D9H2_AMBAR</name>
<comment type="caution">
    <text evidence="1">The sequence shown here is derived from an EMBL/GenBank/DDBJ whole genome shotgun (WGS) entry which is preliminary data.</text>
</comment>
<sequence>MVYNQNIKENTLWADYGHQSRGCAKHMIPAQRVMENPQAFLVYDIGWDGDEAFALTINGSGSTKQRTDNTLGHCKFEDVEKLVSPTRLLENQPSLSLYLKSRNH</sequence>
<organism evidence="1 2">
    <name type="scientific">Ambrosia artemisiifolia</name>
    <name type="common">Common ragweed</name>
    <dbReference type="NCBI Taxonomy" id="4212"/>
    <lineage>
        <taxon>Eukaryota</taxon>
        <taxon>Viridiplantae</taxon>
        <taxon>Streptophyta</taxon>
        <taxon>Embryophyta</taxon>
        <taxon>Tracheophyta</taxon>
        <taxon>Spermatophyta</taxon>
        <taxon>Magnoliopsida</taxon>
        <taxon>eudicotyledons</taxon>
        <taxon>Gunneridae</taxon>
        <taxon>Pentapetalae</taxon>
        <taxon>asterids</taxon>
        <taxon>campanulids</taxon>
        <taxon>Asterales</taxon>
        <taxon>Asteraceae</taxon>
        <taxon>Asteroideae</taxon>
        <taxon>Heliantheae alliance</taxon>
        <taxon>Heliantheae</taxon>
        <taxon>Ambrosia</taxon>
    </lineage>
</organism>
<proteinExistence type="predicted"/>
<evidence type="ECO:0000313" key="2">
    <source>
        <dbReference type="Proteomes" id="UP001206925"/>
    </source>
</evidence>
<keyword evidence="2" id="KW-1185">Reference proteome</keyword>